<name>A0AA41R7S3_9BACT</name>
<dbReference type="InterPro" id="IPR036409">
    <property type="entry name" value="Aldolase_II/adducin_N_sf"/>
</dbReference>
<dbReference type="GO" id="GO:0019323">
    <property type="term" value="P:pentose catabolic process"/>
    <property type="evidence" value="ECO:0007669"/>
    <property type="project" value="TreeGrafter"/>
</dbReference>
<sequence>MHDTPQQALVHFGREMLARGLTTGSGGNLSVCERSRDRVWITPSGIPYMALTPADMVSCDGRGAVAAGERRPSSELDFHLALYRHRPDIGAVVHTHSVFATTLACMHREILPVHYLVGFAGPKVPLAPYATFGTPALARSITDTIGDHNAVLLANHGLVAVGATLAKAFDVAEEIELVARIYYQTLVAGEPRLLSDTQMAEVLEKFKHYGQTAPPAGEE</sequence>
<feature type="domain" description="Class II aldolase/adducin N-terminal" evidence="3">
    <location>
        <begin position="7"/>
        <end position="183"/>
    </location>
</feature>
<dbReference type="Gene3D" id="3.40.225.10">
    <property type="entry name" value="Class II aldolase/adducin N-terminal domain"/>
    <property type="match status" value="1"/>
</dbReference>
<dbReference type="SMART" id="SM01007">
    <property type="entry name" value="Aldolase_II"/>
    <property type="match status" value="1"/>
</dbReference>
<evidence type="ECO:0000259" key="3">
    <source>
        <dbReference type="SMART" id="SM01007"/>
    </source>
</evidence>
<dbReference type="PANTHER" id="PTHR22789:SF0">
    <property type="entry name" value="3-OXO-TETRONATE 4-PHOSPHATE DECARBOXYLASE-RELATED"/>
    <property type="match status" value="1"/>
</dbReference>
<dbReference type="GO" id="GO:0005829">
    <property type="term" value="C:cytosol"/>
    <property type="evidence" value="ECO:0007669"/>
    <property type="project" value="TreeGrafter"/>
</dbReference>
<accession>A0AA41R7S3</accession>
<dbReference type="Proteomes" id="UP001165427">
    <property type="component" value="Unassembled WGS sequence"/>
</dbReference>
<keyword evidence="5" id="KW-1185">Reference proteome</keyword>
<keyword evidence="2" id="KW-0456">Lyase</keyword>
<dbReference type="GO" id="GO:0016832">
    <property type="term" value="F:aldehyde-lyase activity"/>
    <property type="evidence" value="ECO:0007669"/>
    <property type="project" value="TreeGrafter"/>
</dbReference>
<dbReference type="SUPFAM" id="SSF53639">
    <property type="entry name" value="AraD/HMP-PK domain-like"/>
    <property type="match status" value="1"/>
</dbReference>
<reference evidence="4" key="1">
    <citation type="submission" date="2022-04" db="EMBL/GenBank/DDBJ databases">
        <title>Desulfatitalea alkaliphila sp. nov., a novel anaerobic sulfate-reducing bacterium isolated from terrestrial mud volcano, Taman Peninsula, Russia.</title>
        <authorList>
            <person name="Khomyakova M.A."/>
            <person name="Merkel A.Y."/>
            <person name="Slobodkin A.I."/>
        </authorList>
    </citation>
    <scope>NUCLEOTIDE SEQUENCE</scope>
    <source>
        <strain evidence="4">M08but</strain>
    </source>
</reference>
<evidence type="ECO:0000256" key="2">
    <source>
        <dbReference type="ARBA" id="ARBA00023239"/>
    </source>
</evidence>
<evidence type="ECO:0000256" key="1">
    <source>
        <dbReference type="ARBA" id="ARBA00022723"/>
    </source>
</evidence>
<protein>
    <submittedName>
        <fullName evidence="4">Class II aldolase/adducin family protein</fullName>
    </submittedName>
</protein>
<proteinExistence type="predicted"/>
<dbReference type="GO" id="GO:0046872">
    <property type="term" value="F:metal ion binding"/>
    <property type="evidence" value="ECO:0007669"/>
    <property type="project" value="UniProtKB-KW"/>
</dbReference>
<dbReference type="PANTHER" id="PTHR22789">
    <property type="entry name" value="FUCULOSE PHOSPHATE ALDOLASE"/>
    <property type="match status" value="1"/>
</dbReference>
<dbReference type="EMBL" id="JALJRB010000033">
    <property type="protein sequence ID" value="MCJ8502790.1"/>
    <property type="molecule type" value="Genomic_DNA"/>
</dbReference>
<evidence type="ECO:0000313" key="5">
    <source>
        <dbReference type="Proteomes" id="UP001165427"/>
    </source>
</evidence>
<dbReference type="AlphaFoldDB" id="A0AA41R7S3"/>
<dbReference type="Pfam" id="PF00596">
    <property type="entry name" value="Aldolase_II"/>
    <property type="match status" value="1"/>
</dbReference>
<comment type="caution">
    <text evidence="4">The sequence shown here is derived from an EMBL/GenBank/DDBJ whole genome shotgun (WGS) entry which is preliminary data.</text>
</comment>
<dbReference type="InterPro" id="IPR050197">
    <property type="entry name" value="Aldolase_class_II_sugar_metab"/>
</dbReference>
<dbReference type="InterPro" id="IPR001303">
    <property type="entry name" value="Aldolase_II/adducin_N"/>
</dbReference>
<keyword evidence="1" id="KW-0479">Metal-binding</keyword>
<organism evidence="4 5">
    <name type="scientific">Desulfatitalea alkaliphila</name>
    <dbReference type="NCBI Taxonomy" id="2929485"/>
    <lineage>
        <taxon>Bacteria</taxon>
        <taxon>Pseudomonadati</taxon>
        <taxon>Thermodesulfobacteriota</taxon>
        <taxon>Desulfobacteria</taxon>
        <taxon>Desulfobacterales</taxon>
        <taxon>Desulfosarcinaceae</taxon>
        <taxon>Desulfatitalea</taxon>
    </lineage>
</organism>
<dbReference type="RefSeq" id="WP_246914152.1">
    <property type="nucleotide sequence ID" value="NZ_JALJRB010000033.1"/>
</dbReference>
<evidence type="ECO:0000313" key="4">
    <source>
        <dbReference type="EMBL" id="MCJ8502790.1"/>
    </source>
</evidence>
<gene>
    <name evidence="4" type="ORF">MRX98_19595</name>
</gene>